<evidence type="ECO:0000256" key="7">
    <source>
        <dbReference type="ARBA" id="ARBA00022801"/>
    </source>
</evidence>
<evidence type="ECO:0000313" key="13">
    <source>
        <dbReference type="EMBL" id="MBB3152303.1"/>
    </source>
</evidence>
<evidence type="ECO:0000313" key="14">
    <source>
        <dbReference type="Proteomes" id="UP000518605"/>
    </source>
</evidence>
<dbReference type="NCBIfam" id="NF003588">
    <property type="entry name" value="PRK05254.1-1"/>
    <property type="match status" value="1"/>
</dbReference>
<organism evidence="13 14">
    <name type="scientific">Paenibacillus endophyticus</name>
    <dbReference type="NCBI Taxonomy" id="1294268"/>
    <lineage>
        <taxon>Bacteria</taxon>
        <taxon>Bacillati</taxon>
        <taxon>Bacillota</taxon>
        <taxon>Bacilli</taxon>
        <taxon>Bacillales</taxon>
        <taxon>Paenibacillaceae</taxon>
        <taxon>Paenibacillus</taxon>
    </lineage>
</organism>
<dbReference type="SMART" id="SM00987">
    <property type="entry name" value="UreE_C"/>
    <property type="match status" value="1"/>
</dbReference>
<dbReference type="Pfam" id="PF03167">
    <property type="entry name" value="UDG"/>
    <property type="match status" value="1"/>
</dbReference>
<dbReference type="NCBIfam" id="TIGR00628">
    <property type="entry name" value="ung"/>
    <property type="match status" value="1"/>
</dbReference>
<dbReference type="PANTHER" id="PTHR11264">
    <property type="entry name" value="URACIL-DNA GLYCOSYLASE"/>
    <property type="match status" value="1"/>
</dbReference>
<keyword evidence="13" id="KW-0326">Glycosidase</keyword>
<dbReference type="GO" id="GO:0004844">
    <property type="term" value="F:uracil DNA N-glycosylase activity"/>
    <property type="evidence" value="ECO:0007669"/>
    <property type="project" value="UniProtKB-UniRule"/>
</dbReference>
<dbReference type="SUPFAM" id="SSF52141">
    <property type="entry name" value="Uracil-DNA glycosylase-like"/>
    <property type="match status" value="1"/>
</dbReference>
<dbReference type="SMART" id="SM00986">
    <property type="entry name" value="UDG"/>
    <property type="match status" value="1"/>
</dbReference>
<comment type="caution">
    <text evidence="13">The sequence shown here is derived from an EMBL/GenBank/DDBJ whole genome shotgun (WGS) entry which is preliminary data.</text>
</comment>
<evidence type="ECO:0000256" key="1">
    <source>
        <dbReference type="ARBA" id="ARBA00001400"/>
    </source>
</evidence>
<dbReference type="InterPro" id="IPR002043">
    <property type="entry name" value="UDG_fam1"/>
</dbReference>
<evidence type="ECO:0000256" key="8">
    <source>
        <dbReference type="ARBA" id="ARBA00023204"/>
    </source>
</evidence>
<comment type="function">
    <text evidence="2 9 11">Excises uracil residues from the DNA which can arise as a result of misincorporation of dUMP residues by DNA polymerase or due to deamination of cytosine.</text>
</comment>
<dbReference type="InterPro" id="IPR036895">
    <property type="entry name" value="Uracil-DNA_glycosylase-like_sf"/>
</dbReference>
<evidence type="ECO:0000256" key="6">
    <source>
        <dbReference type="ARBA" id="ARBA00022763"/>
    </source>
</evidence>
<dbReference type="CDD" id="cd10027">
    <property type="entry name" value="UDG-F1-like"/>
    <property type="match status" value="1"/>
</dbReference>
<keyword evidence="9" id="KW-0963">Cytoplasm</keyword>
<proteinExistence type="inferred from homology"/>
<protein>
    <recommendedName>
        <fullName evidence="5 9">Uracil-DNA glycosylase</fullName>
        <shortName evidence="9">UDG</shortName>
        <ecNumber evidence="4 9">3.2.2.27</ecNumber>
    </recommendedName>
</protein>
<reference evidence="13 14" key="1">
    <citation type="submission" date="2020-08" db="EMBL/GenBank/DDBJ databases">
        <title>Genomic Encyclopedia of Type Strains, Phase III (KMG-III): the genomes of soil and plant-associated and newly described type strains.</title>
        <authorList>
            <person name="Whitman W."/>
        </authorList>
    </citation>
    <scope>NUCLEOTIDE SEQUENCE [LARGE SCALE GENOMIC DNA]</scope>
    <source>
        <strain evidence="13 14">CECT 8234</strain>
    </source>
</reference>
<evidence type="ECO:0000256" key="4">
    <source>
        <dbReference type="ARBA" id="ARBA00012030"/>
    </source>
</evidence>
<comment type="subcellular location">
    <subcellularLocation>
        <location evidence="9">Cytoplasm</location>
    </subcellularLocation>
</comment>
<evidence type="ECO:0000256" key="5">
    <source>
        <dbReference type="ARBA" id="ARBA00018429"/>
    </source>
</evidence>
<name>A0A7W5GAG1_9BACL</name>
<dbReference type="EC" id="3.2.2.27" evidence="4 9"/>
<comment type="similarity">
    <text evidence="3 9 11">Belongs to the uracil-DNA glycosylase (UDG) superfamily. UNG family.</text>
</comment>
<sequence>MSIQLSNGWLQRLNGELGAPYMRELIDRLDDLYESTTVYPEKSAIFNALHITSYEQTKAVILGQDPYHGPQQAHGLSFSVQPGMKVPPSLKNIYKELESDLGVQAPDHGSLEAWARQGVLLLNTVLTVEAGKPNTHQGWGWEKFTDAVIDALNEREEPVVFILWGKNAEAKAAAINTEKHLIISSPHPSPFAARKGFFGSRPFSRANAFLESVGREPIDWSIPKLSELIHT</sequence>
<evidence type="ECO:0000256" key="10">
    <source>
        <dbReference type="PROSITE-ProRule" id="PRU10072"/>
    </source>
</evidence>
<keyword evidence="7 9" id="KW-0378">Hydrolase</keyword>
<comment type="catalytic activity">
    <reaction evidence="1 9 11">
        <text>Hydrolyzes single-stranded DNA or mismatched double-stranded DNA and polynucleotides, releasing free uracil.</text>
        <dbReference type="EC" id="3.2.2.27"/>
    </reaction>
</comment>
<dbReference type="AlphaFoldDB" id="A0A7W5GAG1"/>
<keyword evidence="14" id="KW-1185">Reference proteome</keyword>
<feature type="domain" description="Uracil-DNA glycosylase-like" evidence="12">
    <location>
        <begin position="50"/>
        <end position="210"/>
    </location>
</feature>
<evidence type="ECO:0000256" key="3">
    <source>
        <dbReference type="ARBA" id="ARBA00008184"/>
    </source>
</evidence>
<dbReference type="Proteomes" id="UP000518605">
    <property type="component" value="Unassembled WGS sequence"/>
</dbReference>
<evidence type="ECO:0000256" key="11">
    <source>
        <dbReference type="RuleBase" id="RU003780"/>
    </source>
</evidence>
<gene>
    <name evidence="9" type="primary">ung</name>
    <name evidence="13" type="ORF">FHS16_002349</name>
</gene>
<dbReference type="FunFam" id="3.40.470.10:FF:000001">
    <property type="entry name" value="Uracil-DNA glycosylase"/>
    <property type="match status" value="1"/>
</dbReference>
<dbReference type="EMBL" id="JACHXW010000005">
    <property type="protein sequence ID" value="MBB3152303.1"/>
    <property type="molecule type" value="Genomic_DNA"/>
</dbReference>
<dbReference type="PANTHER" id="PTHR11264:SF0">
    <property type="entry name" value="URACIL-DNA GLYCOSYLASE"/>
    <property type="match status" value="1"/>
</dbReference>
<dbReference type="Gene3D" id="3.40.470.10">
    <property type="entry name" value="Uracil-DNA glycosylase-like domain"/>
    <property type="match status" value="1"/>
</dbReference>
<dbReference type="InterPro" id="IPR005122">
    <property type="entry name" value="Uracil-DNA_glycosylase-like"/>
</dbReference>
<keyword evidence="8 9" id="KW-0234">DNA repair</keyword>
<dbReference type="GO" id="GO:0097510">
    <property type="term" value="P:base-excision repair, AP site formation via deaminated base removal"/>
    <property type="evidence" value="ECO:0007669"/>
    <property type="project" value="TreeGrafter"/>
</dbReference>
<dbReference type="PROSITE" id="PS00130">
    <property type="entry name" value="U_DNA_GLYCOSYLASE"/>
    <property type="match status" value="1"/>
</dbReference>
<dbReference type="InterPro" id="IPR018085">
    <property type="entry name" value="Ura-DNA_Glyclase_AS"/>
</dbReference>
<evidence type="ECO:0000256" key="2">
    <source>
        <dbReference type="ARBA" id="ARBA00002631"/>
    </source>
</evidence>
<evidence type="ECO:0000256" key="9">
    <source>
        <dbReference type="HAMAP-Rule" id="MF_00148"/>
    </source>
</evidence>
<keyword evidence="6 9" id="KW-0227">DNA damage</keyword>
<dbReference type="NCBIfam" id="NF003592">
    <property type="entry name" value="PRK05254.1-5"/>
    <property type="match status" value="1"/>
</dbReference>
<dbReference type="HAMAP" id="MF_00148">
    <property type="entry name" value="UDG"/>
    <property type="match status" value="1"/>
</dbReference>
<evidence type="ECO:0000259" key="12">
    <source>
        <dbReference type="SMART" id="SM00986"/>
    </source>
</evidence>
<dbReference type="GO" id="GO:0005737">
    <property type="term" value="C:cytoplasm"/>
    <property type="evidence" value="ECO:0007669"/>
    <property type="project" value="UniProtKB-SubCell"/>
</dbReference>
<dbReference type="NCBIfam" id="NF003591">
    <property type="entry name" value="PRK05254.1-4"/>
    <property type="match status" value="1"/>
</dbReference>
<dbReference type="RefSeq" id="WP_183562062.1">
    <property type="nucleotide sequence ID" value="NZ_CBCSLB010000003.1"/>
</dbReference>
<dbReference type="NCBIfam" id="NF003589">
    <property type="entry name" value="PRK05254.1-2"/>
    <property type="match status" value="1"/>
</dbReference>
<accession>A0A7W5GAG1</accession>
<feature type="active site" description="Proton acceptor" evidence="9 10">
    <location>
        <position position="65"/>
    </location>
</feature>